<dbReference type="EMBL" id="JAPTSV010000007">
    <property type="protein sequence ID" value="KAJ1525645.1"/>
    <property type="molecule type" value="Genomic_DNA"/>
</dbReference>
<dbReference type="Gene3D" id="2.30.280.10">
    <property type="entry name" value="SRA-YDG"/>
    <property type="match status" value="1"/>
</dbReference>
<dbReference type="GO" id="GO:0044027">
    <property type="term" value="P:negative regulation of gene expression via chromosomal CpG island methylation"/>
    <property type="evidence" value="ECO:0007669"/>
    <property type="project" value="TreeGrafter"/>
</dbReference>
<comment type="subcellular location">
    <subcellularLocation>
        <location evidence="2">Nucleus</location>
    </subcellularLocation>
</comment>
<organism evidence="5 6">
    <name type="scientific">Megalurothrips usitatus</name>
    <name type="common">bean blossom thrips</name>
    <dbReference type="NCBI Taxonomy" id="439358"/>
    <lineage>
        <taxon>Eukaryota</taxon>
        <taxon>Metazoa</taxon>
        <taxon>Ecdysozoa</taxon>
        <taxon>Arthropoda</taxon>
        <taxon>Hexapoda</taxon>
        <taxon>Insecta</taxon>
        <taxon>Pterygota</taxon>
        <taxon>Neoptera</taxon>
        <taxon>Paraneoptera</taxon>
        <taxon>Thysanoptera</taxon>
        <taxon>Terebrantia</taxon>
        <taxon>Thripoidea</taxon>
        <taxon>Thripidae</taxon>
        <taxon>Megalurothrips</taxon>
    </lineage>
</organism>
<dbReference type="SMART" id="SM00466">
    <property type="entry name" value="SRA"/>
    <property type="match status" value="1"/>
</dbReference>
<dbReference type="InterPro" id="IPR003105">
    <property type="entry name" value="SRA_YDG"/>
</dbReference>
<dbReference type="InterPro" id="IPR045134">
    <property type="entry name" value="UHRF1/2-like"/>
</dbReference>
<feature type="region of interest" description="Disordered" evidence="3">
    <location>
        <begin position="181"/>
        <end position="203"/>
    </location>
</feature>
<dbReference type="PROSITE" id="PS51015">
    <property type="entry name" value="YDG"/>
    <property type="match status" value="1"/>
</dbReference>
<feature type="region of interest" description="Disordered" evidence="3">
    <location>
        <begin position="274"/>
        <end position="293"/>
    </location>
</feature>
<feature type="region of interest" description="Disordered" evidence="3">
    <location>
        <begin position="35"/>
        <end position="64"/>
    </location>
</feature>
<dbReference type="FunFam" id="2.30.280.10:FF:000005">
    <property type="entry name" value="E3 ubiquitin-protein ligase UHRF1"/>
    <property type="match status" value="1"/>
</dbReference>
<dbReference type="SUPFAM" id="SSF88697">
    <property type="entry name" value="PUA domain-like"/>
    <property type="match status" value="1"/>
</dbReference>
<evidence type="ECO:0000256" key="1">
    <source>
        <dbReference type="ARBA" id="ARBA00023242"/>
    </source>
</evidence>
<evidence type="ECO:0000313" key="5">
    <source>
        <dbReference type="EMBL" id="KAJ1525645.1"/>
    </source>
</evidence>
<feature type="compositionally biased region" description="Polar residues" evidence="3">
    <location>
        <begin position="189"/>
        <end position="203"/>
    </location>
</feature>
<dbReference type="PANTHER" id="PTHR14140:SF27">
    <property type="entry name" value="OS04G0289800 PROTEIN"/>
    <property type="match status" value="1"/>
</dbReference>
<feature type="region of interest" description="Disordered" evidence="3">
    <location>
        <begin position="88"/>
        <end position="115"/>
    </location>
</feature>
<feature type="compositionally biased region" description="Basic residues" evidence="3">
    <location>
        <begin position="45"/>
        <end position="59"/>
    </location>
</feature>
<protein>
    <recommendedName>
        <fullName evidence="4">YDG domain-containing protein</fullName>
    </recommendedName>
</protein>
<accession>A0AAV7XQA0</accession>
<dbReference type="PANTHER" id="PTHR14140">
    <property type="entry name" value="E3 UBIQUITIN-PROTEIN LIGASE UHRF-RELATED"/>
    <property type="match status" value="1"/>
</dbReference>
<gene>
    <name evidence="5" type="ORF">ONE63_008863</name>
</gene>
<dbReference type="GO" id="GO:0016567">
    <property type="term" value="P:protein ubiquitination"/>
    <property type="evidence" value="ECO:0007669"/>
    <property type="project" value="TreeGrafter"/>
</dbReference>
<evidence type="ECO:0000259" key="4">
    <source>
        <dbReference type="PROSITE" id="PS51015"/>
    </source>
</evidence>
<evidence type="ECO:0000256" key="3">
    <source>
        <dbReference type="SAM" id="MobiDB-lite"/>
    </source>
</evidence>
<evidence type="ECO:0000256" key="2">
    <source>
        <dbReference type="PROSITE-ProRule" id="PRU00358"/>
    </source>
</evidence>
<dbReference type="InterPro" id="IPR036987">
    <property type="entry name" value="SRA-YDG_sf"/>
</dbReference>
<reference evidence="5" key="1">
    <citation type="submission" date="2022-12" db="EMBL/GenBank/DDBJ databases">
        <title>Chromosome-level genome assembly of the bean flower thrips Megalurothrips usitatus.</title>
        <authorList>
            <person name="Ma L."/>
            <person name="Liu Q."/>
            <person name="Li H."/>
            <person name="Cai W."/>
        </authorList>
    </citation>
    <scope>NUCLEOTIDE SEQUENCE</scope>
    <source>
        <strain evidence="5">Cailab_2022a</strain>
    </source>
</reference>
<keyword evidence="6" id="KW-1185">Reference proteome</keyword>
<name>A0AAV7XQA0_9NEOP</name>
<dbReference type="Proteomes" id="UP001075354">
    <property type="component" value="Chromosome 7"/>
</dbReference>
<keyword evidence="1 2" id="KW-0539">Nucleus</keyword>
<feature type="compositionally biased region" description="Acidic residues" evidence="3">
    <location>
        <begin position="88"/>
        <end position="97"/>
    </location>
</feature>
<dbReference type="Pfam" id="PF02182">
    <property type="entry name" value="SAD_SRA"/>
    <property type="match status" value="1"/>
</dbReference>
<evidence type="ECO:0000313" key="6">
    <source>
        <dbReference type="Proteomes" id="UP001075354"/>
    </source>
</evidence>
<dbReference type="InterPro" id="IPR015947">
    <property type="entry name" value="PUA-like_sf"/>
</dbReference>
<dbReference type="GO" id="GO:0005634">
    <property type="term" value="C:nucleus"/>
    <property type="evidence" value="ECO:0007669"/>
    <property type="project" value="UniProtKB-SubCell"/>
</dbReference>
<proteinExistence type="predicted"/>
<comment type="caution">
    <text evidence="5">The sequence shown here is derived from an EMBL/GenBank/DDBJ whole genome shotgun (WGS) entry which is preliminary data.</text>
</comment>
<sequence length="293" mass="33107">MAGLSAYELMRRANLSENSEFLKEYGLQAPVVEAASVTLREPKEPKKRQPNGKTKKRKKPEPPVIERRVSFRVRLKVQPDFYEEYETLKDSDDEEEAERLKNLRQPNRSIVRPPRPNSYGSIEGVKVGTWWETRLDCNYDGIHRPTVAGIHQGPDGAYSVALSGGYEDDVDLGDSFTYTGEGGRDLKGTASNPKNLRTAPQSKHQALVRGNLALSRNVETGNPVRVIRGYKLNSKFAPDSGYRYDGLYNVTKFWETTGKAGFRIYKFQFQRCDPEPSPWCKESKSTSPPDVAI</sequence>
<dbReference type="AlphaFoldDB" id="A0AAV7XQA0"/>
<feature type="domain" description="YDG" evidence="4">
    <location>
        <begin position="120"/>
        <end position="271"/>
    </location>
</feature>
<dbReference type="GO" id="GO:0061630">
    <property type="term" value="F:ubiquitin protein ligase activity"/>
    <property type="evidence" value="ECO:0007669"/>
    <property type="project" value="TreeGrafter"/>
</dbReference>